<feature type="non-terminal residue" evidence="1">
    <location>
        <position position="1"/>
    </location>
</feature>
<dbReference type="AlphaFoldDB" id="A0AAD5X7M3"/>
<sequence>ISFASTGSFSTDTIAAAFFANIETLFLSIGSNLNEFRIDDSAETVSADTPTTQSQFKLPISASMMTAASVSFVVTNSNSISLFGNLHLLITLLAKYCTKVKRIVFGGSEDSEYVGDANILQLTLACPLVESFIDEEACGITPQAIRYMAENWKQLQFLEIDTDYMDVHEFYAAVSLLGNRLTNLSITSFADPLSDDDSFATLLATLQALTSLKVFAINHSTTRMLDGIDPKRMAKILDACPSLRGFEYFAGIEAYFEFDDASSAGEVAGAMQSLEESSVELRGTNPQALVASWETYRAAVTDASSSGSRRGSIGSMSIMTFSTPFSRKPSNNRAATFLSHGTAGNQHETTSLRLNKPTNLSVFSRDDGYGGYHDDVTSLAPGRPSPTDHARRVEFYGTWTSGDTLSIRARALQILGFEGDGADFFVGKQEVFFALLDGVYA</sequence>
<reference evidence="1" key="1">
    <citation type="submission" date="2020-05" db="EMBL/GenBank/DDBJ databases">
        <title>Phylogenomic resolution of chytrid fungi.</title>
        <authorList>
            <person name="Stajich J.E."/>
            <person name="Amses K."/>
            <person name="Simmons R."/>
            <person name="Seto K."/>
            <person name="Myers J."/>
            <person name="Bonds A."/>
            <person name="Quandt C.A."/>
            <person name="Barry K."/>
            <person name="Liu P."/>
            <person name="Grigoriev I."/>
            <person name="Longcore J.E."/>
            <person name="James T.Y."/>
        </authorList>
    </citation>
    <scope>NUCLEOTIDE SEQUENCE</scope>
    <source>
        <strain evidence="1">JEL0513</strain>
    </source>
</reference>
<proteinExistence type="predicted"/>
<organism evidence="1 2">
    <name type="scientific">Physocladia obscura</name>
    <dbReference type="NCBI Taxonomy" id="109957"/>
    <lineage>
        <taxon>Eukaryota</taxon>
        <taxon>Fungi</taxon>
        <taxon>Fungi incertae sedis</taxon>
        <taxon>Chytridiomycota</taxon>
        <taxon>Chytridiomycota incertae sedis</taxon>
        <taxon>Chytridiomycetes</taxon>
        <taxon>Chytridiales</taxon>
        <taxon>Chytriomycetaceae</taxon>
        <taxon>Physocladia</taxon>
    </lineage>
</organism>
<comment type="caution">
    <text evidence="1">The sequence shown here is derived from an EMBL/GenBank/DDBJ whole genome shotgun (WGS) entry which is preliminary data.</text>
</comment>
<feature type="non-terminal residue" evidence="1">
    <location>
        <position position="441"/>
    </location>
</feature>
<dbReference type="Proteomes" id="UP001211907">
    <property type="component" value="Unassembled WGS sequence"/>
</dbReference>
<dbReference type="EMBL" id="JADGJH010004340">
    <property type="protein sequence ID" value="KAJ3086194.1"/>
    <property type="molecule type" value="Genomic_DNA"/>
</dbReference>
<evidence type="ECO:0000313" key="1">
    <source>
        <dbReference type="EMBL" id="KAJ3086194.1"/>
    </source>
</evidence>
<dbReference type="InterPro" id="IPR032675">
    <property type="entry name" value="LRR_dom_sf"/>
</dbReference>
<accession>A0AAD5X7M3</accession>
<evidence type="ECO:0000313" key="2">
    <source>
        <dbReference type="Proteomes" id="UP001211907"/>
    </source>
</evidence>
<dbReference type="Gene3D" id="3.80.10.10">
    <property type="entry name" value="Ribonuclease Inhibitor"/>
    <property type="match status" value="1"/>
</dbReference>
<name>A0AAD5X7M3_9FUNG</name>
<protein>
    <submittedName>
        <fullName evidence="1">Uncharacterized protein</fullName>
    </submittedName>
</protein>
<gene>
    <name evidence="1" type="ORF">HK100_008784</name>
</gene>
<keyword evidence="2" id="KW-1185">Reference proteome</keyword>